<dbReference type="Gene3D" id="1.10.10.10">
    <property type="entry name" value="Winged helix-like DNA-binding domain superfamily/Winged helix DNA-binding domain"/>
    <property type="match status" value="1"/>
</dbReference>
<dbReference type="Pfam" id="PF01614">
    <property type="entry name" value="IclR_C"/>
    <property type="match status" value="1"/>
</dbReference>
<dbReference type="OrthoDB" id="8438735at2"/>
<dbReference type="EMBL" id="FXWK01000002">
    <property type="protein sequence ID" value="SMQ86193.1"/>
    <property type="molecule type" value="Genomic_DNA"/>
</dbReference>
<evidence type="ECO:0000259" key="4">
    <source>
        <dbReference type="PROSITE" id="PS51077"/>
    </source>
</evidence>
<dbReference type="PROSITE" id="PS51078">
    <property type="entry name" value="ICLR_ED"/>
    <property type="match status" value="1"/>
</dbReference>
<dbReference type="GO" id="GO:0003677">
    <property type="term" value="F:DNA binding"/>
    <property type="evidence" value="ECO:0007669"/>
    <property type="project" value="UniProtKB-KW"/>
</dbReference>
<keyword evidence="1" id="KW-0805">Transcription regulation</keyword>
<evidence type="ECO:0000256" key="3">
    <source>
        <dbReference type="ARBA" id="ARBA00023163"/>
    </source>
</evidence>
<dbReference type="AlphaFoldDB" id="A0A1Y6G9X1"/>
<dbReference type="InterPro" id="IPR005471">
    <property type="entry name" value="Tscrpt_reg_IclR_N"/>
</dbReference>
<dbReference type="Gene3D" id="3.30.450.40">
    <property type="match status" value="1"/>
</dbReference>
<organism evidence="6 7">
    <name type="scientific">Devosia lucknowensis</name>
    <dbReference type="NCBI Taxonomy" id="1096929"/>
    <lineage>
        <taxon>Bacteria</taxon>
        <taxon>Pseudomonadati</taxon>
        <taxon>Pseudomonadota</taxon>
        <taxon>Alphaproteobacteria</taxon>
        <taxon>Hyphomicrobiales</taxon>
        <taxon>Devosiaceae</taxon>
        <taxon>Devosia</taxon>
    </lineage>
</organism>
<dbReference type="InterPro" id="IPR050707">
    <property type="entry name" value="HTH_MetabolicPath_Reg"/>
</dbReference>
<dbReference type="InterPro" id="IPR029016">
    <property type="entry name" value="GAF-like_dom_sf"/>
</dbReference>
<dbReference type="Proteomes" id="UP000194474">
    <property type="component" value="Unassembled WGS sequence"/>
</dbReference>
<evidence type="ECO:0000256" key="1">
    <source>
        <dbReference type="ARBA" id="ARBA00023015"/>
    </source>
</evidence>
<evidence type="ECO:0000259" key="5">
    <source>
        <dbReference type="PROSITE" id="PS51078"/>
    </source>
</evidence>
<dbReference type="RefSeq" id="WP_086471793.1">
    <property type="nucleotide sequence ID" value="NZ_FXWK01000002.1"/>
</dbReference>
<evidence type="ECO:0000256" key="2">
    <source>
        <dbReference type="ARBA" id="ARBA00023125"/>
    </source>
</evidence>
<dbReference type="PANTHER" id="PTHR30136">
    <property type="entry name" value="HELIX-TURN-HELIX TRANSCRIPTIONAL REGULATOR, ICLR FAMILY"/>
    <property type="match status" value="1"/>
</dbReference>
<dbReference type="PROSITE" id="PS51077">
    <property type="entry name" value="HTH_ICLR"/>
    <property type="match status" value="1"/>
</dbReference>
<dbReference type="SUPFAM" id="SSF46785">
    <property type="entry name" value="Winged helix' DNA-binding domain"/>
    <property type="match status" value="1"/>
</dbReference>
<dbReference type="InterPro" id="IPR036390">
    <property type="entry name" value="WH_DNA-bd_sf"/>
</dbReference>
<dbReference type="InterPro" id="IPR014757">
    <property type="entry name" value="Tscrpt_reg_IclR_C"/>
</dbReference>
<evidence type="ECO:0000313" key="6">
    <source>
        <dbReference type="EMBL" id="SMQ86193.1"/>
    </source>
</evidence>
<dbReference type="InterPro" id="IPR036388">
    <property type="entry name" value="WH-like_DNA-bd_sf"/>
</dbReference>
<sequence>MSGAIDKTLGILEFLAERPQGANLVDIATGLNQSRSGCHRTLIELIAYGYVRQTQRGEYRLTTKLPAMGVGWFSKSGLVDIAQPSLQRLAEVSGELVRLGIVDGERLTLVAKAQGANSGLLYDPDMGIDLKLSCSAAGHAILMTLGKDEAISAVSRQGLGDPKDFGPDAPTSIEQLMTMLESHRRRGYALLRDVYAPGLNSMAAPVLRRGDRPTAAIVIAGPAVRFTEDRMTACGSTLIQSANELALIGSASPLLESRSGGTWGNRG</sequence>
<dbReference type="Pfam" id="PF09339">
    <property type="entry name" value="HTH_IclR"/>
    <property type="match status" value="1"/>
</dbReference>
<accession>A0A1Y6G9X1</accession>
<dbReference type="SUPFAM" id="SSF55781">
    <property type="entry name" value="GAF domain-like"/>
    <property type="match status" value="1"/>
</dbReference>
<dbReference type="GO" id="GO:0045892">
    <property type="term" value="P:negative regulation of DNA-templated transcription"/>
    <property type="evidence" value="ECO:0007669"/>
    <property type="project" value="TreeGrafter"/>
</dbReference>
<dbReference type="SMART" id="SM00346">
    <property type="entry name" value="HTH_ICLR"/>
    <property type="match status" value="1"/>
</dbReference>
<keyword evidence="2" id="KW-0238">DNA-binding</keyword>
<dbReference type="GO" id="GO:0003700">
    <property type="term" value="F:DNA-binding transcription factor activity"/>
    <property type="evidence" value="ECO:0007669"/>
    <property type="project" value="TreeGrafter"/>
</dbReference>
<feature type="domain" description="HTH iclR-type" evidence="4">
    <location>
        <begin position="2"/>
        <end position="63"/>
    </location>
</feature>
<reference evidence="7" key="1">
    <citation type="submission" date="2017-04" db="EMBL/GenBank/DDBJ databases">
        <authorList>
            <person name="Varghese N."/>
            <person name="Submissions S."/>
        </authorList>
    </citation>
    <scope>NUCLEOTIDE SEQUENCE [LARGE SCALE GENOMIC DNA]</scope>
</reference>
<keyword evidence="7" id="KW-1185">Reference proteome</keyword>
<evidence type="ECO:0000313" key="7">
    <source>
        <dbReference type="Proteomes" id="UP000194474"/>
    </source>
</evidence>
<dbReference type="PANTHER" id="PTHR30136:SF35">
    <property type="entry name" value="HTH-TYPE TRANSCRIPTIONAL REGULATOR RV1719"/>
    <property type="match status" value="1"/>
</dbReference>
<feature type="domain" description="IclR-ED" evidence="5">
    <location>
        <begin position="64"/>
        <end position="251"/>
    </location>
</feature>
<name>A0A1Y6G9X1_9HYPH</name>
<gene>
    <name evidence="6" type="ORF">SAMN06295905_3496</name>
</gene>
<protein>
    <submittedName>
        <fullName evidence="6">Transcriptional regulator, IclR family</fullName>
    </submittedName>
</protein>
<keyword evidence="3" id="KW-0804">Transcription</keyword>
<proteinExistence type="predicted"/>